<dbReference type="PANTHER" id="PTHR23359">
    <property type="entry name" value="NUCLEOTIDE KINASE"/>
    <property type="match status" value="1"/>
</dbReference>
<dbReference type="PRINTS" id="PR00094">
    <property type="entry name" value="ADENYLTKNASE"/>
</dbReference>
<sequence>MVREAAAEGDANAVQARAYLDIGRHVPDELTCEVLKSRLGGEDMAAGFLLVGFPRTAAQADALSEVLDTLARPLDLVLVLAGDPDHFMERLEGRRVCRSCGTMYNIFSFPPRVDGVCDQCGGRVRRRADDNEETIANRMRVYDSQSHSLLQYYRLHGILREVDAERSDNAVFKALCEAIDSTPPAPVRPRGGASGAGAAQDTAEANQVFDERVLEEQVVDETEKREAAENSVVKKAPAKKAAAKKAAAKKVPAKKAAAKKAAAKKA</sequence>
<evidence type="ECO:0000259" key="8">
    <source>
        <dbReference type="Pfam" id="PF05191"/>
    </source>
</evidence>
<keyword evidence="4 5" id="KW-0418">Kinase</keyword>
<feature type="domain" description="Adenylate kinase active site lid" evidence="8">
    <location>
        <begin position="94"/>
        <end position="129"/>
    </location>
</feature>
<dbReference type="EC" id="2.7.4.3" evidence="6"/>
<keyword evidence="2" id="KW-0545">Nucleotide biosynthesis</keyword>
<feature type="non-terminal residue" evidence="9">
    <location>
        <position position="266"/>
    </location>
</feature>
<evidence type="ECO:0000313" key="9">
    <source>
        <dbReference type="EMBL" id="PUD99307.1"/>
    </source>
</evidence>
<dbReference type="InterPro" id="IPR007862">
    <property type="entry name" value="Adenylate_kinase_lid-dom"/>
</dbReference>
<accession>A0A6N4DQQ9</accession>
<evidence type="ECO:0000256" key="4">
    <source>
        <dbReference type="ARBA" id="ARBA00022777"/>
    </source>
</evidence>
<comment type="catalytic activity">
    <reaction evidence="6">
        <text>AMP + ATP = 2 ADP</text>
        <dbReference type="Rhea" id="RHEA:12973"/>
        <dbReference type="ChEBI" id="CHEBI:30616"/>
        <dbReference type="ChEBI" id="CHEBI:456215"/>
        <dbReference type="ChEBI" id="CHEBI:456216"/>
        <dbReference type="EC" id="2.7.4.3"/>
    </reaction>
</comment>
<dbReference type="Pfam" id="PF05191">
    <property type="entry name" value="ADK_lid"/>
    <property type="match status" value="1"/>
</dbReference>
<comment type="caution">
    <text evidence="9">The sequence shown here is derived from an EMBL/GenBank/DDBJ whole genome shotgun (WGS) entry which is preliminary data.</text>
</comment>
<dbReference type="GO" id="GO:0004017">
    <property type="term" value="F:AMP kinase activity"/>
    <property type="evidence" value="ECO:0007669"/>
    <property type="project" value="UniProtKB-EC"/>
</dbReference>
<keyword evidence="1 5" id="KW-0808">Transferase</keyword>
<dbReference type="CDD" id="cd01428">
    <property type="entry name" value="ADK"/>
    <property type="match status" value="1"/>
</dbReference>
<evidence type="ECO:0000256" key="7">
    <source>
        <dbReference type="SAM" id="MobiDB-lite"/>
    </source>
</evidence>
<keyword evidence="3 6" id="KW-0547">Nucleotide-binding</keyword>
<evidence type="ECO:0000256" key="2">
    <source>
        <dbReference type="ARBA" id="ARBA00022727"/>
    </source>
</evidence>
<proteinExistence type="inferred from homology"/>
<comment type="subunit">
    <text evidence="6">Monomer.</text>
</comment>
<dbReference type="Proteomes" id="UP000250928">
    <property type="component" value="Unassembled WGS sequence"/>
</dbReference>
<protein>
    <recommendedName>
        <fullName evidence="6">Adenylate kinase</fullName>
        <ecNumber evidence="6">2.7.4.3</ecNumber>
    </recommendedName>
</protein>
<dbReference type="GO" id="GO:0005524">
    <property type="term" value="F:ATP binding"/>
    <property type="evidence" value="ECO:0007669"/>
    <property type="project" value="UniProtKB-KW"/>
</dbReference>
<dbReference type="InterPro" id="IPR000850">
    <property type="entry name" value="Adenylat/UMP-CMP_kin"/>
</dbReference>
<evidence type="ECO:0000256" key="6">
    <source>
        <dbReference type="RuleBase" id="RU003331"/>
    </source>
</evidence>
<dbReference type="GO" id="GO:0005737">
    <property type="term" value="C:cytoplasm"/>
    <property type="evidence" value="ECO:0007669"/>
    <property type="project" value="UniProtKB-SubCell"/>
</dbReference>
<dbReference type="HAMAP" id="MF_00235">
    <property type="entry name" value="Adenylate_kinase_Adk"/>
    <property type="match status" value="1"/>
</dbReference>
<dbReference type="Gene3D" id="3.40.50.300">
    <property type="entry name" value="P-loop containing nucleotide triphosphate hydrolases"/>
    <property type="match status" value="1"/>
</dbReference>
<dbReference type="EMBL" id="PQCO01000263">
    <property type="protein sequence ID" value="PUD99307.1"/>
    <property type="molecule type" value="Genomic_DNA"/>
</dbReference>
<comment type="similarity">
    <text evidence="5">Belongs to the adenylate kinase family.</text>
</comment>
<feature type="compositionally biased region" description="Low complexity" evidence="7">
    <location>
        <begin position="188"/>
        <end position="199"/>
    </location>
</feature>
<evidence type="ECO:0000256" key="1">
    <source>
        <dbReference type="ARBA" id="ARBA00022679"/>
    </source>
</evidence>
<evidence type="ECO:0000313" key="10">
    <source>
        <dbReference type="Proteomes" id="UP000250928"/>
    </source>
</evidence>
<dbReference type="InterPro" id="IPR027417">
    <property type="entry name" value="P-loop_NTPase"/>
</dbReference>
<feature type="compositionally biased region" description="Basic and acidic residues" evidence="7">
    <location>
        <begin position="209"/>
        <end position="228"/>
    </location>
</feature>
<reference evidence="9 10" key="1">
    <citation type="submission" date="2018-01" db="EMBL/GenBank/DDBJ databases">
        <title>Novel co-symbiosis in the lucinid bivalve Phacoides pectinatus.</title>
        <authorList>
            <person name="Lim S.J."/>
            <person name="Davis B.G."/>
            <person name="Gill D.E."/>
            <person name="Engel A.S."/>
            <person name="Anderson L.C."/>
            <person name="Campbell B.J."/>
        </authorList>
    </citation>
    <scope>NUCLEOTIDE SEQUENCE [LARGE SCALE GENOMIC DNA]</scope>
    <source>
        <strain evidence="9">N3_P5</strain>
    </source>
</reference>
<organism evidence="9 10">
    <name type="scientific">Candidatus Sedimenticola endophacoides</name>
    <dbReference type="NCBI Taxonomy" id="2548426"/>
    <lineage>
        <taxon>Bacteria</taxon>
        <taxon>Pseudomonadati</taxon>
        <taxon>Pseudomonadota</taxon>
        <taxon>Gammaproteobacteria</taxon>
        <taxon>Chromatiales</taxon>
        <taxon>Sedimenticolaceae</taxon>
        <taxon>Sedimenticola</taxon>
    </lineage>
</organism>
<evidence type="ECO:0000256" key="3">
    <source>
        <dbReference type="ARBA" id="ARBA00022741"/>
    </source>
</evidence>
<keyword evidence="6" id="KW-0067">ATP-binding</keyword>
<dbReference type="SUPFAM" id="SSF52540">
    <property type="entry name" value="P-loop containing nucleoside triphosphate hydrolases"/>
    <property type="match status" value="1"/>
</dbReference>
<feature type="compositionally biased region" description="Basic residues" evidence="7">
    <location>
        <begin position="236"/>
        <end position="266"/>
    </location>
</feature>
<feature type="region of interest" description="Disordered" evidence="7">
    <location>
        <begin position="183"/>
        <end position="266"/>
    </location>
</feature>
<dbReference type="AlphaFoldDB" id="A0A6N4DQQ9"/>
<comment type="subcellular location">
    <subcellularLocation>
        <location evidence="6">Cytoplasm</location>
    </subcellularLocation>
</comment>
<gene>
    <name evidence="9" type="ORF">C3L24_11210</name>
</gene>
<dbReference type="Pfam" id="PF00406">
    <property type="entry name" value="ADK"/>
    <property type="match status" value="1"/>
</dbReference>
<evidence type="ECO:0000256" key="5">
    <source>
        <dbReference type="RuleBase" id="RU003330"/>
    </source>
</evidence>
<name>A0A6N4DQQ9_9GAMM</name>